<feature type="transmembrane region" description="Helical" evidence="8">
    <location>
        <begin position="503"/>
        <end position="525"/>
    </location>
</feature>
<feature type="transmembrane region" description="Helical" evidence="8">
    <location>
        <begin position="337"/>
        <end position="357"/>
    </location>
</feature>
<proteinExistence type="inferred from homology"/>
<evidence type="ECO:0000256" key="4">
    <source>
        <dbReference type="ARBA" id="ARBA00022692"/>
    </source>
</evidence>
<evidence type="ECO:0000256" key="1">
    <source>
        <dbReference type="ARBA" id="ARBA00004141"/>
    </source>
</evidence>
<feature type="transmembrane region" description="Helical" evidence="8">
    <location>
        <begin position="296"/>
        <end position="325"/>
    </location>
</feature>
<keyword evidence="6 8" id="KW-0472">Membrane</keyword>
<dbReference type="RefSeq" id="WP_095716923.1">
    <property type="nucleotide sequence ID" value="NZ_NTGA01000002.1"/>
</dbReference>
<evidence type="ECO:0000256" key="3">
    <source>
        <dbReference type="ARBA" id="ARBA00022679"/>
    </source>
</evidence>
<feature type="transmembrane region" description="Helical" evidence="8">
    <location>
        <begin position="437"/>
        <end position="461"/>
    </location>
</feature>
<evidence type="ECO:0000256" key="7">
    <source>
        <dbReference type="ARBA" id="ARBA00043987"/>
    </source>
</evidence>
<dbReference type="Proteomes" id="UP000218810">
    <property type="component" value="Unassembled WGS sequence"/>
</dbReference>
<feature type="transmembrane region" description="Helical" evidence="8">
    <location>
        <begin position="377"/>
        <end position="397"/>
    </location>
</feature>
<feature type="transmembrane region" description="Helical" evidence="8">
    <location>
        <begin position="404"/>
        <end position="425"/>
    </location>
</feature>
<protein>
    <recommendedName>
        <fullName evidence="11">Alpha-1,6-mannosyltransferase</fullName>
    </recommendedName>
</protein>
<feature type="transmembrane region" description="Helical" evidence="8">
    <location>
        <begin position="82"/>
        <end position="106"/>
    </location>
</feature>
<gene>
    <name evidence="9" type="ORF">CEY15_01140</name>
</gene>
<evidence type="ECO:0000256" key="6">
    <source>
        <dbReference type="ARBA" id="ARBA00023136"/>
    </source>
</evidence>
<keyword evidence="3" id="KW-0808">Transferase</keyword>
<keyword evidence="4 8" id="KW-0812">Transmembrane</keyword>
<evidence type="ECO:0000256" key="8">
    <source>
        <dbReference type="SAM" id="Phobius"/>
    </source>
</evidence>
<feature type="transmembrane region" description="Helical" evidence="8">
    <location>
        <begin position="243"/>
        <end position="260"/>
    </location>
</feature>
<dbReference type="Pfam" id="PF26314">
    <property type="entry name" value="MptA_B_family"/>
    <property type="match status" value="1"/>
</dbReference>
<feature type="transmembrane region" description="Helical" evidence="8">
    <location>
        <begin position="473"/>
        <end position="491"/>
    </location>
</feature>
<feature type="transmembrane region" description="Helical" evidence="8">
    <location>
        <begin position="209"/>
        <end position="231"/>
    </location>
</feature>
<evidence type="ECO:0000313" key="10">
    <source>
        <dbReference type="Proteomes" id="UP000218810"/>
    </source>
</evidence>
<comment type="subcellular location">
    <subcellularLocation>
        <location evidence="1">Membrane</location>
        <topology evidence="1">Multi-pass membrane protein</topology>
    </subcellularLocation>
</comment>
<dbReference type="OrthoDB" id="5242303at2"/>
<comment type="caution">
    <text evidence="9">The sequence shown here is derived from an EMBL/GenBank/DDBJ whole genome shotgun (WGS) entry which is preliminary data.</text>
</comment>
<accession>A0A2A2WUT4</accession>
<dbReference type="InterPro" id="IPR049829">
    <property type="entry name" value="MptA/B-like"/>
</dbReference>
<keyword evidence="2" id="KW-0328">Glycosyltransferase</keyword>
<name>A0A2A2WUT4_9ACTN</name>
<sequence length="537" mass="56369">MASRFPVRGAGAVTARLHTEERFTGSPPSAELARLGRIRRIGTTAAVAMAVGALGAGALPVLQNPVAGERLFGLWLRLQQSSMTVVMTGMVVVTLCWLLLAPYVLGRDRRGRLSGRIDRATLDRIIASWALPLALAPPMFSKDVYSYLAQGAIGNTLDDPYELGPVSALGTSHALTVNVPDIWRDTPNQYGPLFLGVQKIIHTLTGDDVVAGTILHRVVAIIGILMLGWAVPRLAEYCGVSDVAALWLAVANPLVLFHLVSGIHSESLMMGLLAVGLVLALRAVDSLESGPRTAVLFVVGTVLVTGSALVKLPTVVALGFVGMALARRWGGGAVATVRAALVMVVISGATTGLAMIVTSSGLGWITKLGAATSLRSWLSPPTALGVIVGGIGQYLGLGDHTAQILVMVQTAALVIAGVVTIRMLFAVSAGRIDPVGGLGVSMAAIVLCFPVVQPWYVLWALVPLAAWASRVEFRLPVVAVSAVLACFTLPPGAGLPPFVTVQAWVATVVAVSILLIAMFRWPGLLRFRSSERPRMLP</sequence>
<comment type="similarity">
    <text evidence="7">Belongs to the MptA/B family.</text>
</comment>
<evidence type="ECO:0000256" key="2">
    <source>
        <dbReference type="ARBA" id="ARBA00022676"/>
    </source>
</evidence>
<feature type="transmembrane region" description="Helical" evidence="8">
    <location>
        <begin position="41"/>
        <end position="62"/>
    </location>
</feature>
<dbReference type="AlphaFoldDB" id="A0A2A2WUT4"/>
<dbReference type="NCBIfam" id="NF038066">
    <property type="entry name" value="MptB"/>
    <property type="match status" value="1"/>
</dbReference>
<keyword evidence="5 8" id="KW-1133">Transmembrane helix</keyword>
<evidence type="ECO:0000256" key="5">
    <source>
        <dbReference type="ARBA" id="ARBA00022989"/>
    </source>
</evidence>
<dbReference type="GO" id="GO:0016020">
    <property type="term" value="C:membrane"/>
    <property type="evidence" value="ECO:0007669"/>
    <property type="project" value="UniProtKB-SubCell"/>
</dbReference>
<keyword evidence="10" id="KW-1185">Reference proteome</keyword>
<dbReference type="EMBL" id="NTGA01000002">
    <property type="protein sequence ID" value="PAY24813.1"/>
    <property type="molecule type" value="Genomic_DNA"/>
</dbReference>
<evidence type="ECO:0000313" key="9">
    <source>
        <dbReference type="EMBL" id="PAY24813.1"/>
    </source>
</evidence>
<dbReference type="GO" id="GO:0016757">
    <property type="term" value="F:glycosyltransferase activity"/>
    <property type="evidence" value="ECO:0007669"/>
    <property type="project" value="UniProtKB-KW"/>
</dbReference>
<evidence type="ECO:0008006" key="11">
    <source>
        <dbReference type="Google" id="ProtNLM"/>
    </source>
</evidence>
<organism evidence="9 10">
    <name type="scientific">Dietzia natronolimnaea</name>
    <dbReference type="NCBI Taxonomy" id="161920"/>
    <lineage>
        <taxon>Bacteria</taxon>
        <taxon>Bacillati</taxon>
        <taxon>Actinomycetota</taxon>
        <taxon>Actinomycetes</taxon>
        <taxon>Mycobacteriales</taxon>
        <taxon>Dietziaceae</taxon>
        <taxon>Dietzia</taxon>
    </lineage>
</organism>
<feature type="transmembrane region" description="Helical" evidence="8">
    <location>
        <begin position="267"/>
        <end position="284"/>
    </location>
</feature>
<reference evidence="10" key="1">
    <citation type="submission" date="2017-09" db="EMBL/GenBank/DDBJ databases">
        <authorList>
            <person name="Zhang Y."/>
            <person name="Huang X."/>
            <person name="Liu J."/>
            <person name="Lu L."/>
            <person name="Peng K."/>
        </authorList>
    </citation>
    <scope>NUCLEOTIDE SEQUENCE [LARGE SCALE GENOMIC DNA]</scope>
    <source>
        <strain evidence="10">S-XJ-1</strain>
    </source>
</reference>